<dbReference type="Pfam" id="PF13041">
    <property type="entry name" value="PPR_2"/>
    <property type="match status" value="2"/>
</dbReference>
<sequence>MRVFFLAIVIPDGNDYTEYVIVMADGSQFHYFRFSIVGASKMMELQRLHLKNTLVCLLENCRSMRELKQIHAHITTSPHFFITDRWFLISRIIFFCTVSQSGSLSYADTVFRLVPRKTLFIYNSMIRAHASRIHDPNSSQPLILYKQMLFDGITPDCITFPFVLKHCVSRVDGVVGPSVHAHVVKFGFHSDVFVQNSLITLYSQCGSVDNARKVFDEMSNRDVVSWNSIVIGCLRNSELDMALELFRRMKKRNIVTWNSIITGFVQGGRPKEALEFFYEMQVSGDDMVSPDKMTIASVLSACASLGTVDQGRWVHDYLNTSGMECDMVIATALVDMYGKCGSVSKALNVFRSMKNKDVLAWTAMLSAFAINGNGREAFELFLDMETAGVRPNAVTFTALLSACAHSGLIEIGRWCFRVMRHAYHIEPQVQHYTCMVDILGRAGLFDEAEGLIRNMPMEPDVFVWGALLGGCQMHRNFQLGEKVARYLIALEPLSHAFYVNLCDIYAKARRFDHVKEIRALMKEKEIKKTVPGCSTIEVNGVVCEFSVRGSPQVLMMEIKFVLSSLSDEVGRCINMSAVLNDEERILSPSEKYLFGSSIDMSSEPGIPSEDMRVILSYAILVVVLFYSQYDHITIHSLIWLLSIFMPQNEKKRG</sequence>
<dbReference type="EMBL" id="JACXVP010000003">
    <property type="protein sequence ID" value="KAG5616766.1"/>
    <property type="molecule type" value="Genomic_DNA"/>
</dbReference>
<feature type="repeat" description="PPR" evidence="2">
    <location>
        <begin position="222"/>
        <end position="256"/>
    </location>
</feature>
<dbReference type="Proteomes" id="UP000824120">
    <property type="component" value="Chromosome 3"/>
</dbReference>
<dbReference type="FunFam" id="1.25.40.10:FF:000329">
    <property type="entry name" value="Pentatricopeptide repeat-containing protein"/>
    <property type="match status" value="1"/>
</dbReference>
<dbReference type="InterPro" id="IPR046960">
    <property type="entry name" value="PPR_At4g14850-like_plant"/>
</dbReference>
<dbReference type="GO" id="GO:0009451">
    <property type="term" value="P:RNA modification"/>
    <property type="evidence" value="ECO:0007669"/>
    <property type="project" value="InterPro"/>
</dbReference>
<keyword evidence="4" id="KW-1185">Reference proteome</keyword>
<dbReference type="Pfam" id="PF01535">
    <property type="entry name" value="PPR"/>
    <property type="match status" value="2"/>
</dbReference>
<dbReference type="InterPro" id="IPR002885">
    <property type="entry name" value="PPR_rpt"/>
</dbReference>
<feature type="repeat" description="PPR" evidence="2">
    <location>
        <begin position="357"/>
        <end position="391"/>
    </location>
</feature>
<dbReference type="Pfam" id="PF20431">
    <property type="entry name" value="E_motif"/>
    <property type="match status" value="1"/>
</dbReference>
<dbReference type="PANTHER" id="PTHR47926">
    <property type="entry name" value="PENTATRICOPEPTIDE REPEAT-CONTAINING PROTEIN"/>
    <property type="match status" value="1"/>
</dbReference>
<evidence type="ECO:0000313" key="3">
    <source>
        <dbReference type="EMBL" id="KAG5616766.1"/>
    </source>
</evidence>
<feature type="repeat" description="PPR" evidence="2">
    <location>
        <begin position="326"/>
        <end position="356"/>
    </location>
</feature>
<evidence type="ECO:0000313" key="4">
    <source>
        <dbReference type="Proteomes" id="UP000824120"/>
    </source>
</evidence>
<protein>
    <recommendedName>
        <fullName evidence="5">Pentatricopeptide repeat-containing protein</fullName>
    </recommendedName>
</protein>
<reference evidence="3 4" key="1">
    <citation type="submission" date="2020-09" db="EMBL/GenBank/DDBJ databases">
        <title>De no assembly of potato wild relative species, Solanum commersonii.</title>
        <authorList>
            <person name="Cho K."/>
        </authorList>
    </citation>
    <scope>NUCLEOTIDE SEQUENCE [LARGE SCALE GENOMIC DNA]</scope>
    <source>
        <strain evidence="3">LZ3.2</strain>
        <tissue evidence="3">Leaf</tissue>
    </source>
</reference>
<dbReference type="InterPro" id="IPR011990">
    <property type="entry name" value="TPR-like_helical_dom_sf"/>
</dbReference>
<dbReference type="Gene3D" id="1.25.40.10">
    <property type="entry name" value="Tetratricopeptide repeat domain"/>
    <property type="match status" value="3"/>
</dbReference>
<feature type="repeat" description="PPR" evidence="2">
    <location>
        <begin position="191"/>
        <end position="221"/>
    </location>
</feature>
<dbReference type="NCBIfam" id="TIGR00756">
    <property type="entry name" value="PPR"/>
    <property type="match status" value="5"/>
</dbReference>
<dbReference type="InterPro" id="IPR046848">
    <property type="entry name" value="E_motif"/>
</dbReference>
<evidence type="ECO:0000256" key="1">
    <source>
        <dbReference type="ARBA" id="ARBA00022737"/>
    </source>
</evidence>
<dbReference type="PANTHER" id="PTHR47926:SF401">
    <property type="entry name" value="PENTATRICOPEPTIDE REPEAT-CONTAINING PROTEIN"/>
    <property type="match status" value="1"/>
</dbReference>
<dbReference type="AlphaFoldDB" id="A0A9J5ZWS6"/>
<proteinExistence type="predicted"/>
<evidence type="ECO:0000256" key="2">
    <source>
        <dbReference type="PROSITE-ProRule" id="PRU00708"/>
    </source>
</evidence>
<dbReference type="OrthoDB" id="185373at2759"/>
<name>A0A9J5ZWS6_SOLCO</name>
<dbReference type="FunFam" id="1.25.40.10:FF:000348">
    <property type="entry name" value="Pentatricopeptide repeat-containing protein chloroplastic"/>
    <property type="match status" value="1"/>
</dbReference>
<comment type="caution">
    <text evidence="3">The sequence shown here is derived from an EMBL/GenBank/DDBJ whole genome shotgun (WGS) entry which is preliminary data.</text>
</comment>
<organism evidence="3 4">
    <name type="scientific">Solanum commersonii</name>
    <name type="common">Commerson's wild potato</name>
    <name type="synonym">Commerson's nightshade</name>
    <dbReference type="NCBI Taxonomy" id="4109"/>
    <lineage>
        <taxon>Eukaryota</taxon>
        <taxon>Viridiplantae</taxon>
        <taxon>Streptophyta</taxon>
        <taxon>Embryophyta</taxon>
        <taxon>Tracheophyta</taxon>
        <taxon>Spermatophyta</taxon>
        <taxon>Magnoliopsida</taxon>
        <taxon>eudicotyledons</taxon>
        <taxon>Gunneridae</taxon>
        <taxon>Pentapetalae</taxon>
        <taxon>asterids</taxon>
        <taxon>lamiids</taxon>
        <taxon>Solanales</taxon>
        <taxon>Solanaceae</taxon>
        <taxon>Solanoideae</taxon>
        <taxon>Solaneae</taxon>
        <taxon>Solanum</taxon>
    </lineage>
</organism>
<keyword evidence="1" id="KW-0677">Repeat</keyword>
<dbReference type="GO" id="GO:0003723">
    <property type="term" value="F:RNA binding"/>
    <property type="evidence" value="ECO:0007669"/>
    <property type="project" value="InterPro"/>
</dbReference>
<dbReference type="PROSITE" id="PS51375">
    <property type="entry name" value="PPR"/>
    <property type="match status" value="4"/>
</dbReference>
<evidence type="ECO:0008006" key="5">
    <source>
        <dbReference type="Google" id="ProtNLM"/>
    </source>
</evidence>
<accession>A0A9J5ZWS6</accession>
<gene>
    <name evidence="3" type="ORF">H5410_016590</name>
</gene>